<name>A0A8D9LTA8_BRACM</name>
<dbReference type="Gramene" id="A01p00030.2_BraZ1">
    <property type="protein sequence ID" value="A01p00030.2_BraZ1.CDS"/>
    <property type="gene ID" value="A01g00030.2_BraZ1"/>
</dbReference>
<sequence>MESSTMTTAIAARSTTSAKMLRGANLRQNDKEVNDEPTKGAADGEAKVTKRADLGETTTVERVELAAGMNEKHHAVMGQNGDGEEKEDAHEPSGALEGLRKTKNTSADDSNEDVGEGLELAGERG</sequence>
<feature type="compositionally biased region" description="Low complexity" evidence="1">
    <location>
        <begin position="1"/>
        <end position="18"/>
    </location>
</feature>
<reference evidence="2 3" key="1">
    <citation type="submission" date="2021-07" db="EMBL/GenBank/DDBJ databases">
        <authorList>
            <consortium name="Genoscope - CEA"/>
            <person name="William W."/>
        </authorList>
    </citation>
    <scope>NUCLEOTIDE SEQUENCE [LARGE SCALE GENOMIC DNA]</scope>
</reference>
<proteinExistence type="predicted"/>
<feature type="region of interest" description="Disordered" evidence="1">
    <location>
        <begin position="1"/>
        <end position="125"/>
    </location>
</feature>
<dbReference type="EMBL" id="LS974617">
    <property type="protein sequence ID" value="CAG7885927.1"/>
    <property type="molecule type" value="Genomic_DNA"/>
</dbReference>
<organism evidence="2 3">
    <name type="scientific">Brassica campestris</name>
    <name type="common">Field mustard</name>
    <dbReference type="NCBI Taxonomy" id="3711"/>
    <lineage>
        <taxon>Eukaryota</taxon>
        <taxon>Viridiplantae</taxon>
        <taxon>Streptophyta</taxon>
        <taxon>Embryophyta</taxon>
        <taxon>Tracheophyta</taxon>
        <taxon>Spermatophyta</taxon>
        <taxon>Magnoliopsida</taxon>
        <taxon>eudicotyledons</taxon>
        <taxon>Gunneridae</taxon>
        <taxon>Pentapetalae</taxon>
        <taxon>rosids</taxon>
        <taxon>malvids</taxon>
        <taxon>Brassicales</taxon>
        <taxon>Brassicaceae</taxon>
        <taxon>Brassiceae</taxon>
        <taxon>Brassica</taxon>
    </lineage>
</organism>
<evidence type="ECO:0000313" key="2">
    <source>
        <dbReference type="EMBL" id="CAG7885927.1"/>
    </source>
</evidence>
<dbReference type="Proteomes" id="UP000694005">
    <property type="component" value="Chromosome A01"/>
</dbReference>
<evidence type="ECO:0000256" key="1">
    <source>
        <dbReference type="SAM" id="MobiDB-lite"/>
    </source>
</evidence>
<dbReference type="AlphaFoldDB" id="A0A8D9LTA8"/>
<feature type="compositionally biased region" description="Basic and acidic residues" evidence="1">
    <location>
        <begin position="28"/>
        <end position="74"/>
    </location>
</feature>
<protein>
    <submittedName>
        <fullName evidence="2">Uncharacterized protein</fullName>
    </submittedName>
</protein>
<accession>A0A8D9LTA8</accession>
<gene>
    <name evidence="2" type="ORF">BRAPAZ1V2_A01P00030.2</name>
</gene>
<evidence type="ECO:0000313" key="3">
    <source>
        <dbReference type="Proteomes" id="UP000694005"/>
    </source>
</evidence>